<keyword evidence="12 15" id="KW-0511">Multifunctional enzyme</keyword>
<dbReference type="InterPro" id="IPR029052">
    <property type="entry name" value="Metallo-depent_PP-like"/>
</dbReference>
<organism evidence="19 20">
    <name type="scientific">Methanolacinia petrolearia (strain DSM 11571 / OCM 486 / SEBR 4847)</name>
    <name type="common">Methanoplanus petrolearius</name>
    <dbReference type="NCBI Taxonomy" id="679926"/>
    <lineage>
        <taxon>Archaea</taxon>
        <taxon>Methanobacteriati</taxon>
        <taxon>Methanobacteriota</taxon>
        <taxon>Stenosarchaea group</taxon>
        <taxon>Methanomicrobia</taxon>
        <taxon>Methanomicrobiales</taxon>
        <taxon>Methanomicrobiaceae</taxon>
        <taxon>Methanolacinia</taxon>
    </lineage>
</organism>
<evidence type="ECO:0000256" key="3">
    <source>
        <dbReference type="ARBA" id="ARBA00011315"/>
    </source>
</evidence>
<keyword evidence="4 15" id="KW-0808">Transferase</keyword>
<evidence type="ECO:0000256" key="14">
    <source>
        <dbReference type="ARBA" id="ARBA00049244"/>
    </source>
</evidence>
<protein>
    <recommendedName>
        <fullName evidence="15">DNA polymerase II small subunit</fullName>
        <shortName evidence="15">Pol II</shortName>
        <ecNumber evidence="15">2.7.7.7</ecNumber>
    </recommendedName>
    <alternativeName>
        <fullName evidence="15">Exodeoxyribonuclease small subunit</fullName>
        <ecNumber evidence="15">3.1.11.1</ecNumber>
    </alternativeName>
</protein>
<comment type="catalytic activity">
    <reaction evidence="1 15">
        <text>Exonucleolytic cleavage in the 3'- to 5'-direction to yield nucleoside 5'-phosphates.</text>
        <dbReference type="EC" id="3.1.11.1"/>
    </reaction>
</comment>
<evidence type="ECO:0000256" key="2">
    <source>
        <dbReference type="ARBA" id="ARBA00006035"/>
    </source>
</evidence>
<dbReference type="GO" id="GO:0003887">
    <property type="term" value="F:DNA-directed DNA polymerase activity"/>
    <property type="evidence" value="ECO:0007669"/>
    <property type="project" value="UniProtKB-UniRule"/>
</dbReference>
<comment type="catalytic activity">
    <reaction evidence="14 15">
        <text>DNA(n) + a 2'-deoxyribonucleoside 5'-triphosphate = DNA(n+1) + diphosphate</text>
        <dbReference type="Rhea" id="RHEA:22508"/>
        <dbReference type="Rhea" id="RHEA-COMP:17339"/>
        <dbReference type="Rhea" id="RHEA-COMP:17340"/>
        <dbReference type="ChEBI" id="CHEBI:33019"/>
        <dbReference type="ChEBI" id="CHEBI:61560"/>
        <dbReference type="ChEBI" id="CHEBI:173112"/>
        <dbReference type="EC" id="2.7.7.7"/>
    </reaction>
</comment>
<dbReference type="GO" id="GO:0006271">
    <property type="term" value="P:DNA strand elongation involved in DNA replication"/>
    <property type="evidence" value="ECO:0007669"/>
    <property type="project" value="TreeGrafter"/>
</dbReference>
<dbReference type="GeneID" id="9742486"/>
<evidence type="ECO:0000256" key="13">
    <source>
        <dbReference type="ARBA" id="ARBA00024817"/>
    </source>
</evidence>
<proteinExistence type="inferred from homology"/>
<dbReference type="PIRSF" id="PIRSF000803">
    <property type="entry name" value="Arc_Pol2_small"/>
    <property type="match status" value="1"/>
</dbReference>
<keyword evidence="20" id="KW-1185">Reference proteome</keyword>
<keyword evidence="10 15" id="KW-0239">DNA-directed DNA polymerase</keyword>
<evidence type="ECO:0000256" key="11">
    <source>
        <dbReference type="ARBA" id="ARBA00023125"/>
    </source>
</evidence>
<dbReference type="KEGG" id="mpi:Mpet_0048"/>
<keyword evidence="9 15" id="KW-0269">Exonuclease</keyword>
<evidence type="ECO:0000256" key="15">
    <source>
        <dbReference type="HAMAP-Rule" id="MF_00325"/>
    </source>
</evidence>
<evidence type="ECO:0000256" key="10">
    <source>
        <dbReference type="ARBA" id="ARBA00022932"/>
    </source>
</evidence>
<dbReference type="eggNOG" id="arCOG04455">
    <property type="taxonomic scope" value="Archaea"/>
</dbReference>
<dbReference type="EC" id="3.1.11.1" evidence="15"/>
<dbReference type="Pfam" id="PF01336">
    <property type="entry name" value="tRNA_anti-codon"/>
    <property type="match status" value="1"/>
</dbReference>
<dbReference type="InterPro" id="IPR024826">
    <property type="entry name" value="DNA_pol_delta/II_ssu"/>
</dbReference>
<dbReference type="InterPro" id="IPR004365">
    <property type="entry name" value="NA-bd_OB_tRNA"/>
</dbReference>
<dbReference type="GO" id="GO:0003677">
    <property type="term" value="F:DNA binding"/>
    <property type="evidence" value="ECO:0007669"/>
    <property type="project" value="UniProtKB-UniRule"/>
</dbReference>
<accession>E1RDE5</accession>
<evidence type="ECO:0000256" key="16">
    <source>
        <dbReference type="SAM" id="MobiDB-lite"/>
    </source>
</evidence>
<comment type="function">
    <text evidence="13 15">Possesses two activities: a DNA synthesis (polymerase) and an exonucleolytic activity that degrades single-stranded DNA in the 3' to 5' direction. Has a template-primer preference which is characteristic of a replicative DNA polymerase.</text>
</comment>
<dbReference type="Gene3D" id="2.40.50.140">
    <property type="entry name" value="Nucleic acid-binding proteins"/>
    <property type="match status" value="1"/>
</dbReference>
<dbReference type="InterPro" id="IPR004843">
    <property type="entry name" value="Calcineurin-like_PHP"/>
</dbReference>
<dbReference type="InterPro" id="IPR011149">
    <property type="entry name" value="Pol2_small_arc"/>
</dbReference>
<evidence type="ECO:0000256" key="12">
    <source>
        <dbReference type="ARBA" id="ARBA00023268"/>
    </source>
</evidence>
<feature type="domain" description="OB" evidence="18">
    <location>
        <begin position="158"/>
        <end position="218"/>
    </location>
</feature>
<evidence type="ECO:0000256" key="9">
    <source>
        <dbReference type="ARBA" id="ARBA00022839"/>
    </source>
</evidence>
<feature type="region of interest" description="Disordered" evidence="16">
    <location>
        <begin position="66"/>
        <end position="93"/>
    </location>
</feature>
<comment type="subunit">
    <text evidence="3 15">Heterodimer of a large subunit and a small subunit.</text>
</comment>
<dbReference type="GO" id="GO:0006308">
    <property type="term" value="P:DNA catabolic process"/>
    <property type="evidence" value="ECO:0007669"/>
    <property type="project" value="UniProtKB-UniRule"/>
</dbReference>
<evidence type="ECO:0000256" key="8">
    <source>
        <dbReference type="ARBA" id="ARBA00022801"/>
    </source>
</evidence>
<evidence type="ECO:0000313" key="20">
    <source>
        <dbReference type="Proteomes" id="UP000006565"/>
    </source>
</evidence>
<evidence type="ECO:0000256" key="1">
    <source>
        <dbReference type="ARBA" id="ARBA00000563"/>
    </source>
</evidence>
<dbReference type="SUPFAM" id="SSF56300">
    <property type="entry name" value="Metallo-dependent phosphatases"/>
    <property type="match status" value="1"/>
</dbReference>
<feature type="domain" description="Calcineurin-like phosphoesterase" evidence="17">
    <location>
        <begin position="247"/>
        <end position="395"/>
    </location>
</feature>
<dbReference type="Pfam" id="PF00149">
    <property type="entry name" value="Metallophos"/>
    <property type="match status" value="1"/>
</dbReference>
<dbReference type="PANTHER" id="PTHR10416">
    <property type="entry name" value="DNA POLYMERASE DELTA SUBUNIT 2"/>
    <property type="match status" value="1"/>
</dbReference>
<evidence type="ECO:0000256" key="4">
    <source>
        <dbReference type="ARBA" id="ARBA00022679"/>
    </source>
</evidence>
<keyword evidence="11 15" id="KW-0238">DNA-binding</keyword>
<name>E1RDE5_METP4</name>
<comment type="similarity">
    <text evidence="2 15">Belongs to the DNA polymerase delta/II small subunit family.</text>
</comment>
<dbReference type="InterPro" id="IPR012340">
    <property type="entry name" value="NA-bd_OB-fold"/>
</dbReference>
<dbReference type="AlphaFoldDB" id="E1RDE5"/>
<evidence type="ECO:0000259" key="18">
    <source>
        <dbReference type="Pfam" id="PF01336"/>
    </source>
</evidence>
<keyword evidence="5 15" id="KW-0548">Nucleotidyltransferase</keyword>
<dbReference type="GO" id="GO:0008310">
    <property type="term" value="F:single-stranded DNA 3'-5' DNA exonuclease activity"/>
    <property type="evidence" value="ECO:0007669"/>
    <property type="project" value="UniProtKB-EC"/>
</dbReference>
<dbReference type="HAMAP" id="MF_00325">
    <property type="entry name" value="DNApol_II_A_arch"/>
    <property type="match status" value="1"/>
</dbReference>
<keyword evidence="7 15" id="KW-0540">Nuclease</keyword>
<dbReference type="GO" id="GO:0042575">
    <property type="term" value="C:DNA polymerase complex"/>
    <property type="evidence" value="ECO:0007669"/>
    <property type="project" value="TreeGrafter"/>
</dbReference>
<dbReference type="STRING" id="679926.Mpet_0048"/>
<dbReference type="EC" id="2.7.7.7" evidence="15"/>
<dbReference type="EMBL" id="CP002117">
    <property type="protein sequence ID" value="ADN34829.1"/>
    <property type="molecule type" value="Genomic_DNA"/>
</dbReference>
<dbReference type="CDD" id="cd04490">
    <property type="entry name" value="PolII_SU_OBF"/>
    <property type="match status" value="1"/>
</dbReference>
<dbReference type="HOGENOM" id="CLU_027850_1_0_2"/>
<evidence type="ECO:0000313" key="19">
    <source>
        <dbReference type="EMBL" id="ADN34829.1"/>
    </source>
</evidence>
<dbReference type="NCBIfam" id="NF003118">
    <property type="entry name" value="PRK04036.1-3"/>
    <property type="match status" value="1"/>
</dbReference>
<reference evidence="19 20" key="1">
    <citation type="journal article" date="2010" name="Stand. Genomic Sci.">
        <title>Complete genome sequence of Methanoplanus petrolearius type strain (SEBR 4847).</title>
        <authorList>
            <person name="Brambilla E."/>
            <person name="Djao O.D."/>
            <person name="Daligault H."/>
            <person name="Lapidus A."/>
            <person name="Lucas S."/>
            <person name="Hammon N."/>
            <person name="Nolan M."/>
            <person name="Tice H."/>
            <person name="Cheng J.F."/>
            <person name="Han C."/>
            <person name="Tapia R."/>
            <person name="Goodwin L."/>
            <person name="Pitluck S."/>
            <person name="Liolios K."/>
            <person name="Ivanova N."/>
            <person name="Mavromatis K."/>
            <person name="Mikhailova N."/>
            <person name="Pati A."/>
            <person name="Chen A."/>
            <person name="Palaniappan K."/>
            <person name="Land M."/>
            <person name="Hauser L."/>
            <person name="Chang Y.J."/>
            <person name="Jeffries C.D."/>
            <person name="Rohde M."/>
            <person name="Spring S."/>
            <person name="Sikorski J."/>
            <person name="Goker M."/>
            <person name="Woyke T."/>
            <person name="Bristow J."/>
            <person name="Eisen J.A."/>
            <person name="Markowitz V."/>
            <person name="Hugenholtz P."/>
            <person name="Kyrpides N.C."/>
            <person name="Klenk H.P."/>
        </authorList>
    </citation>
    <scope>NUCLEOTIDE SEQUENCE [LARGE SCALE GENOMIC DNA]</scope>
    <source>
        <strain evidence="20">DSM 11571 / OCM 486 / SEBR 4847</strain>
    </source>
</reference>
<gene>
    <name evidence="15" type="primary">polB</name>
    <name evidence="19" type="ordered locus">Mpet_0048</name>
</gene>
<dbReference type="Gene3D" id="3.60.21.50">
    <property type="match status" value="1"/>
</dbReference>
<evidence type="ECO:0000256" key="7">
    <source>
        <dbReference type="ARBA" id="ARBA00022722"/>
    </source>
</evidence>
<keyword evidence="6 15" id="KW-0235">DNA replication</keyword>
<evidence type="ECO:0000259" key="17">
    <source>
        <dbReference type="Pfam" id="PF00149"/>
    </source>
</evidence>
<keyword evidence="8 15" id="KW-0378">Hydrolase</keyword>
<dbReference type="RefSeq" id="WP_013328008.1">
    <property type="nucleotide sequence ID" value="NC_014507.1"/>
</dbReference>
<dbReference type="PANTHER" id="PTHR10416:SF0">
    <property type="entry name" value="DNA POLYMERASE DELTA SUBUNIT 2"/>
    <property type="match status" value="1"/>
</dbReference>
<sequence length="498" mass="56184">MTGMRDEIISKFLAADLQVHPEVVLYLLESDDPDLIDGIIANVPPEAFVALPAHIPGFKVEGFEPPRPRIKSEEPLPETAKPAVSKKSETDGERFMPEGDVDVVYGLPAPGNGGVDFNDFVFYFRDRYEKLARYLRKRGEAIPISALTQTDRYRQDDVSVIGMVSDLRNTANGHRMAVLEDPTDSINVLFNNKRDVFEEAEKLIPDEVVMVRGKLSSDGNLFFADTMMRPDIPLNNAPFKSRTPGKAVFISDVHVGSDTFLYDEWDRFSEWLHDFDAQYLLIAGDLVDGIGIYPDQDKELIIADIDRQYKEFGRMVSALPRDMQIIISPGNHDAIRGSEPQPALPERFSKYFPENVVLVENPAFVRLQGVGILMYHGRSYDDLISMIPGASYTKPEDMMVEMLKRRHLACTYGMRTPILAAKEDNLIIDPVPEILHTGHVHICGVVNYRGVLCMNTGTWQSQTLFQKQMNIQPTPARAMVVDLQTLEPKIFDFMDKAE</sequence>
<evidence type="ECO:0000256" key="6">
    <source>
        <dbReference type="ARBA" id="ARBA00022705"/>
    </source>
</evidence>
<dbReference type="Proteomes" id="UP000006565">
    <property type="component" value="Chromosome"/>
</dbReference>
<evidence type="ECO:0000256" key="5">
    <source>
        <dbReference type="ARBA" id="ARBA00022695"/>
    </source>
</evidence>